<comment type="caution">
    <text evidence="2">The sequence shown here is derived from an EMBL/GenBank/DDBJ whole genome shotgun (WGS) entry which is preliminary data.</text>
</comment>
<evidence type="ECO:0000313" key="3">
    <source>
        <dbReference type="Proteomes" id="UP001153148"/>
    </source>
</evidence>
<protein>
    <submittedName>
        <fullName evidence="2">Uncharacterized protein</fullName>
    </submittedName>
</protein>
<feature type="non-terminal residue" evidence="2">
    <location>
        <position position="147"/>
    </location>
</feature>
<dbReference type="EMBL" id="CAJPIN010010504">
    <property type="protein sequence ID" value="CAG2059783.1"/>
    <property type="molecule type" value="Genomic_DNA"/>
</dbReference>
<keyword evidence="3" id="KW-1185">Reference proteome</keyword>
<gene>
    <name evidence="2" type="ORF">TPAB3V08_LOCUS6742</name>
</gene>
<feature type="non-terminal residue" evidence="2">
    <location>
        <position position="1"/>
    </location>
</feature>
<sequence>FGGPAVALAWRDGGRVKTSIGKNIPQYIRPGFEHRSSIHRHSSHLRESRLIPGVFNIEGEFIFSDTVKTIPIAPKSKVPNKGEVTLAGWGRIKFYNSLNRRAYDNKTNNRLARNLEEDLMTEMKFVGKGPQRNPRKRWEEQITSSVQ</sequence>
<organism evidence="2 3">
    <name type="scientific">Timema podura</name>
    <name type="common">Walking stick</name>
    <dbReference type="NCBI Taxonomy" id="61482"/>
    <lineage>
        <taxon>Eukaryota</taxon>
        <taxon>Metazoa</taxon>
        <taxon>Ecdysozoa</taxon>
        <taxon>Arthropoda</taxon>
        <taxon>Hexapoda</taxon>
        <taxon>Insecta</taxon>
        <taxon>Pterygota</taxon>
        <taxon>Neoptera</taxon>
        <taxon>Polyneoptera</taxon>
        <taxon>Phasmatodea</taxon>
        <taxon>Timematodea</taxon>
        <taxon>Timematoidea</taxon>
        <taxon>Timematidae</taxon>
        <taxon>Timema</taxon>
    </lineage>
</organism>
<accession>A0ABN7NY31</accession>
<name>A0ABN7NY31_TIMPD</name>
<dbReference type="Proteomes" id="UP001153148">
    <property type="component" value="Unassembled WGS sequence"/>
</dbReference>
<feature type="region of interest" description="Disordered" evidence="1">
    <location>
        <begin position="127"/>
        <end position="147"/>
    </location>
</feature>
<reference evidence="2" key="1">
    <citation type="submission" date="2021-03" db="EMBL/GenBank/DDBJ databases">
        <authorList>
            <person name="Tran Van P."/>
        </authorList>
    </citation>
    <scope>NUCLEOTIDE SEQUENCE</scope>
</reference>
<evidence type="ECO:0000313" key="2">
    <source>
        <dbReference type="EMBL" id="CAG2059783.1"/>
    </source>
</evidence>
<evidence type="ECO:0000256" key="1">
    <source>
        <dbReference type="SAM" id="MobiDB-lite"/>
    </source>
</evidence>
<proteinExistence type="predicted"/>